<dbReference type="GO" id="GO:0006368">
    <property type="term" value="P:transcription elongation by RNA polymerase II"/>
    <property type="evidence" value="ECO:0007669"/>
    <property type="project" value="InterPro"/>
</dbReference>
<keyword evidence="2" id="KW-1185">Reference proteome</keyword>
<dbReference type="GO" id="GO:0070449">
    <property type="term" value="C:elongin complex"/>
    <property type="evidence" value="ECO:0007669"/>
    <property type="project" value="InterPro"/>
</dbReference>
<comment type="caution">
    <text evidence="1">The sequence shown here is derived from an EMBL/GenBank/DDBJ whole genome shotgun (WGS) entry which is preliminary data.</text>
</comment>
<gene>
    <name evidence="1" type="ORF">PROFUN_02820</name>
</gene>
<dbReference type="InParanoid" id="A0A2P6NXN6"/>
<protein>
    <submittedName>
        <fullName evidence="1">Uncharacterized protein</fullName>
    </submittedName>
</protein>
<sequence length="225" mass="26442">MEEHTETPSVIITPPSLLELSIRKIIVHLDSCVEELDTLQCFPDIRERVFGHCTPEQLIRLERKSRIKVSTDDVWRAHCEKFHWESEAIMNDRKMEWGTWKGLWLWRDRQEREHKQIAVQKLREAYGNEQDKVELKSIKVIDAPLKKLRGVVKGHVPMSSRGMMGQKVVVNKAPLMAKTLKQMQKGHRVMEVKEYGKVMAELQNQIIQLVEYNEFTITYKSTDFT</sequence>
<reference evidence="1 2" key="1">
    <citation type="journal article" date="2018" name="Genome Biol. Evol.">
        <title>Multiple Roots of Fruiting Body Formation in Amoebozoa.</title>
        <authorList>
            <person name="Hillmann F."/>
            <person name="Forbes G."/>
            <person name="Novohradska S."/>
            <person name="Ferling I."/>
            <person name="Riege K."/>
            <person name="Groth M."/>
            <person name="Westermann M."/>
            <person name="Marz M."/>
            <person name="Spaller T."/>
            <person name="Winckler T."/>
            <person name="Schaap P."/>
            <person name="Glockner G."/>
        </authorList>
    </citation>
    <scope>NUCLEOTIDE SEQUENCE [LARGE SCALE GENOMIC DNA]</scope>
    <source>
        <strain evidence="1 2">Jena</strain>
    </source>
</reference>
<dbReference type="EMBL" id="MDYQ01000008">
    <property type="protein sequence ID" value="PRP88724.1"/>
    <property type="molecule type" value="Genomic_DNA"/>
</dbReference>
<dbReference type="Proteomes" id="UP000241769">
    <property type="component" value="Unassembled WGS sequence"/>
</dbReference>
<accession>A0A2P6NXN6</accession>
<proteinExistence type="predicted"/>
<dbReference type="PANTHER" id="PTHR47543:SF2">
    <property type="entry name" value="RNA POLYMERASE II TRANSCRIPTION FACTOR SIII SUBUNIT A"/>
    <property type="match status" value="1"/>
</dbReference>
<dbReference type="InterPro" id="IPR010684">
    <property type="entry name" value="RNA_pol_II_trans_fac_SIII_A"/>
</dbReference>
<evidence type="ECO:0000313" key="2">
    <source>
        <dbReference type="Proteomes" id="UP000241769"/>
    </source>
</evidence>
<evidence type="ECO:0000313" key="1">
    <source>
        <dbReference type="EMBL" id="PRP88724.1"/>
    </source>
</evidence>
<dbReference type="Gene3D" id="6.10.250.3180">
    <property type="match status" value="1"/>
</dbReference>
<dbReference type="AlphaFoldDB" id="A0A2P6NXN6"/>
<dbReference type="PANTHER" id="PTHR47543">
    <property type="entry name" value="OS08G0169600 PROTEIN"/>
    <property type="match status" value="1"/>
</dbReference>
<dbReference type="Pfam" id="PF06881">
    <property type="entry name" value="Elongin_A"/>
    <property type="match status" value="1"/>
</dbReference>
<name>A0A2P6NXN6_9EUKA</name>
<organism evidence="1 2">
    <name type="scientific">Planoprotostelium fungivorum</name>
    <dbReference type="NCBI Taxonomy" id="1890364"/>
    <lineage>
        <taxon>Eukaryota</taxon>
        <taxon>Amoebozoa</taxon>
        <taxon>Evosea</taxon>
        <taxon>Variosea</taxon>
        <taxon>Cavosteliida</taxon>
        <taxon>Cavosteliaceae</taxon>
        <taxon>Planoprotostelium</taxon>
    </lineage>
</organism>